<feature type="region of interest" description="Disordered" evidence="1">
    <location>
        <begin position="298"/>
        <end position="325"/>
    </location>
</feature>
<keyword evidence="3" id="KW-1185">Reference proteome</keyword>
<reference evidence="2" key="2">
    <citation type="journal article" date="2020" name="Nat. Commun.">
        <title>Large-scale genome sequencing of mycorrhizal fungi provides insights into the early evolution of symbiotic traits.</title>
        <authorList>
            <person name="Miyauchi S."/>
            <person name="Kiss E."/>
            <person name="Kuo A."/>
            <person name="Drula E."/>
            <person name="Kohler A."/>
            <person name="Sanchez-Garcia M."/>
            <person name="Morin E."/>
            <person name="Andreopoulos B."/>
            <person name="Barry K.W."/>
            <person name="Bonito G."/>
            <person name="Buee M."/>
            <person name="Carver A."/>
            <person name="Chen C."/>
            <person name="Cichocki N."/>
            <person name="Clum A."/>
            <person name="Culley D."/>
            <person name="Crous P.W."/>
            <person name="Fauchery L."/>
            <person name="Girlanda M."/>
            <person name="Hayes R.D."/>
            <person name="Keri Z."/>
            <person name="LaButti K."/>
            <person name="Lipzen A."/>
            <person name="Lombard V."/>
            <person name="Magnuson J."/>
            <person name="Maillard F."/>
            <person name="Murat C."/>
            <person name="Nolan M."/>
            <person name="Ohm R.A."/>
            <person name="Pangilinan J."/>
            <person name="Pereira M.F."/>
            <person name="Perotto S."/>
            <person name="Peter M."/>
            <person name="Pfister S."/>
            <person name="Riley R."/>
            <person name="Sitrit Y."/>
            <person name="Stielow J.B."/>
            <person name="Szollosi G."/>
            <person name="Zifcakova L."/>
            <person name="Stursova M."/>
            <person name="Spatafora J.W."/>
            <person name="Tedersoo L."/>
            <person name="Vaario L.M."/>
            <person name="Yamada A."/>
            <person name="Yan M."/>
            <person name="Wang P."/>
            <person name="Xu J."/>
            <person name="Bruns T."/>
            <person name="Baldrian P."/>
            <person name="Vilgalys R."/>
            <person name="Dunand C."/>
            <person name="Henrissat B."/>
            <person name="Grigoriev I.V."/>
            <person name="Hibbett D."/>
            <person name="Nagy L.G."/>
            <person name="Martin F.M."/>
        </authorList>
    </citation>
    <scope>NUCLEOTIDE SEQUENCE</scope>
    <source>
        <strain evidence="2">BED1</strain>
    </source>
</reference>
<evidence type="ECO:0000256" key="1">
    <source>
        <dbReference type="SAM" id="MobiDB-lite"/>
    </source>
</evidence>
<name>A0AAD4G9G9_BOLED</name>
<proteinExistence type="predicted"/>
<organism evidence="2 3">
    <name type="scientific">Boletus edulis BED1</name>
    <dbReference type="NCBI Taxonomy" id="1328754"/>
    <lineage>
        <taxon>Eukaryota</taxon>
        <taxon>Fungi</taxon>
        <taxon>Dikarya</taxon>
        <taxon>Basidiomycota</taxon>
        <taxon>Agaricomycotina</taxon>
        <taxon>Agaricomycetes</taxon>
        <taxon>Agaricomycetidae</taxon>
        <taxon>Boletales</taxon>
        <taxon>Boletineae</taxon>
        <taxon>Boletaceae</taxon>
        <taxon>Boletoideae</taxon>
        <taxon>Boletus</taxon>
    </lineage>
</organism>
<evidence type="ECO:0000313" key="3">
    <source>
        <dbReference type="Proteomes" id="UP001194468"/>
    </source>
</evidence>
<comment type="caution">
    <text evidence="2">The sequence shown here is derived from an EMBL/GenBank/DDBJ whole genome shotgun (WGS) entry which is preliminary data.</text>
</comment>
<sequence length="325" mass="37291">MKNRWYLVSGCLGARWQLGAVAERWGEIMSSGCPDTYIYYLEPIWIRFFRLENALSVSQQRLKRIMLGFFKFQIGQIRSAFFKFLRVSIPPVFTLKRFDEADGYRYSLLIGGQCVDETDNGFLRLKPEVGDCKKWMIVPDTLPNVRNVPKPHTRYVGYTGVKLECLNYVQTINRHAVLFVELSNESDGGMAVKEGHSLQGVGENDSGRTGNVERWHNGRCQRDSQQVGTNCRSLRTDQVRTLENDTRTCQTTYVPKLPDGLRNGDESPHVSPRGKEIWTICMDALRASYSEDAQINRQKKRQIADTNELSNEEKTTHLHGHTDDF</sequence>
<accession>A0AAD4G9G9</accession>
<evidence type="ECO:0000313" key="2">
    <source>
        <dbReference type="EMBL" id="KAF8431952.1"/>
    </source>
</evidence>
<dbReference type="EMBL" id="WHUW01000045">
    <property type="protein sequence ID" value="KAF8431952.1"/>
    <property type="molecule type" value="Genomic_DNA"/>
</dbReference>
<protein>
    <submittedName>
        <fullName evidence="2">Uncharacterized protein</fullName>
    </submittedName>
</protein>
<feature type="compositionally biased region" description="Basic and acidic residues" evidence="1">
    <location>
        <begin position="311"/>
        <end position="325"/>
    </location>
</feature>
<dbReference type="AlphaFoldDB" id="A0AAD4G9G9"/>
<gene>
    <name evidence="2" type="ORF">L210DRAFT_3633533</name>
</gene>
<dbReference type="Proteomes" id="UP001194468">
    <property type="component" value="Unassembled WGS sequence"/>
</dbReference>
<reference evidence="2" key="1">
    <citation type="submission" date="2019-10" db="EMBL/GenBank/DDBJ databases">
        <authorList>
            <consortium name="DOE Joint Genome Institute"/>
            <person name="Kuo A."/>
            <person name="Miyauchi S."/>
            <person name="Kiss E."/>
            <person name="Drula E."/>
            <person name="Kohler A."/>
            <person name="Sanchez-Garcia M."/>
            <person name="Andreopoulos B."/>
            <person name="Barry K.W."/>
            <person name="Bonito G."/>
            <person name="Buee M."/>
            <person name="Carver A."/>
            <person name="Chen C."/>
            <person name="Cichocki N."/>
            <person name="Clum A."/>
            <person name="Culley D."/>
            <person name="Crous P.W."/>
            <person name="Fauchery L."/>
            <person name="Girlanda M."/>
            <person name="Hayes R."/>
            <person name="Keri Z."/>
            <person name="LaButti K."/>
            <person name="Lipzen A."/>
            <person name="Lombard V."/>
            <person name="Magnuson J."/>
            <person name="Maillard F."/>
            <person name="Morin E."/>
            <person name="Murat C."/>
            <person name="Nolan M."/>
            <person name="Ohm R."/>
            <person name="Pangilinan J."/>
            <person name="Pereira M."/>
            <person name="Perotto S."/>
            <person name="Peter M."/>
            <person name="Riley R."/>
            <person name="Sitrit Y."/>
            <person name="Stielow B."/>
            <person name="Szollosi G."/>
            <person name="Zifcakova L."/>
            <person name="Stursova M."/>
            <person name="Spatafora J.W."/>
            <person name="Tedersoo L."/>
            <person name="Vaario L.-M."/>
            <person name="Yamada A."/>
            <person name="Yan M."/>
            <person name="Wang P."/>
            <person name="Xu J."/>
            <person name="Bruns T."/>
            <person name="Baldrian P."/>
            <person name="Vilgalys R."/>
            <person name="Henrissat B."/>
            <person name="Grigoriev I.V."/>
            <person name="Hibbett D."/>
            <person name="Nagy L.G."/>
            <person name="Martin F.M."/>
        </authorList>
    </citation>
    <scope>NUCLEOTIDE SEQUENCE</scope>
    <source>
        <strain evidence="2">BED1</strain>
    </source>
</reference>